<reference evidence="1 2" key="1">
    <citation type="submission" date="2020-08" db="EMBL/GenBank/DDBJ databases">
        <title>Genomic Encyclopedia of Type Strains, Phase IV (KMG-IV): sequencing the most valuable type-strain genomes for metagenomic binning, comparative biology and taxonomic classification.</title>
        <authorList>
            <person name="Goeker M."/>
        </authorList>
    </citation>
    <scope>NUCLEOTIDE SEQUENCE [LARGE SCALE GENOMIC DNA]</scope>
    <source>
        <strain evidence="1 2">DSM 23562</strain>
    </source>
</reference>
<gene>
    <name evidence="1" type="ORF">HNQ39_005812</name>
</gene>
<dbReference type="AlphaFoldDB" id="A0A7W9SX23"/>
<name>A0A7W9SX23_ARMRO</name>
<dbReference type="EMBL" id="JACHGW010000010">
    <property type="protein sequence ID" value="MBB6053965.1"/>
    <property type="molecule type" value="Genomic_DNA"/>
</dbReference>
<comment type="caution">
    <text evidence="1">The sequence shown here is derived from an EMBL/GenBank/DDBJ whole genome shotgun (WGS) entry which is preliminary data.</text>
</comment>
<evidence type="ECO:0000313" key="2">
    <source>
        <dbReference type="Proteomes" id="UP000520814"/>
    </source>
</evidence>
<sequence>MSVKDSETKGQLSVVAPTLRPQGRVIEQHESFDLDGGIERLEQEMRAARKSGLFGVVRLKWEAWLEERMKEPAIRKLRAQREILLEQRQTAEAQIHLRSTVFTGERDGEIGRTAVVQARTVRLQADMDSLGIGKDDGVPRPFPPRPGDPPLTMHITDQQIESLALRAVTSIPSGVAGEEDLRAYLAELHQRLPKYVADEVETRIRALRRTMS</sequence>
<dbReference type="Proteomes" id="UP000520814">
    <property type="component" value="Unassembled WGS sequence"/>
</dbReference>
<proteinExistence type="predicted"/>
<keyword evidence="2" id="KW-1185">Reference proteome</keyword>
<dbReference type="RefSeq" id="WP_184204047.1">
    <property type="nucleotide sequence ID" value="NZ_JACHGW010000010.1"/>
</dbReference>
<protein>
    <submittedName>
        <fullName evidence="1">Uncharacterized protein</fullName>
    </submittedName>
</protein>
<organism evidence="1 2">
    <name type="scientific">Armatimonas rosea</name>
    <dbReference type="NCBI Taxonomy" id="685828"/>
    <lineage>
        <taxon>Bacteria</taxon>
        <taxon>Bacillati</taxon>
        <taxon>Armatimonadota</taxon>
        <taxon>Armatimonadia</taxon>
        <taxon>Armatimonadales</taxon>
        <taxon>Armatimonadaceae</taxon>
        <taxon>Armatimonas</taxon>
    </lineage>
</organism>
<evidence type="ECO:0000313" key="1">
    <source>
        <dbReference type="EMBL" id="MBB6053965.1"/>
    </source>
</evidence>
<accession>A0A7W9SX23</accession>